<protein>
    <submittedName>
        <fullName evidence="2">Uncharacterized protein</fullName>
    </submittedName>
</protein>
<keyword evidence="1" id="KW-0812">Transmembrane</keyword>
<reference evidence="3" key="1">
    <citation type="submission" date="2015-09" db="EMBL/GenBank/DDBJ databases">
        <authorList>
            <person name="Rodrigo-Torres Lidia"/>
            <person name="Arahal R.David."/>
        </authorList>
    </citation>
    <scope>NUCLEOTIDE SEQUENCE [LARGE SCALE GENOMIC DNA]</scope>
    <source>
        <strain evidence="3">CECT 5114</strain>
    </source>
</reference>
<accession>A0A0N7MBD4</accession>
<keyword evidence="1" id="KW-0472">Membrane</keyword>
<feature type="transmembrane region" description="Helical" evidence="1">
    <location>
        <begin position="40"/>
        <end position="60"/>
    </location>
</feature>
<organism evidence="2 3">
    <name type="scientific">Cognatishimia activa</name>
    <dbReference type="NCBI Taxonomy" id="1715691"/>
    <lineage>
        <taxon>Bacteria</taxon>
        <taxon>Pseudomonadati</taxon>
        <taxon>Pseudomonadota</taxon>
        <taxon>Alphaproteobacteria</taxon>
        <taxon>Rhodobacterales</taxon>
        <taxon>Paracoccaceae</taxon>
        <taxon>Cognatishimia</taxon>
    </lineage>
</organism>
<dbReference type="GeneID" id="68868574"/>
<dbReference type="Proteomes" id="UP000051184">
    <property type="component" value="Unassembled WGS sequence"/>
</dbReference>
<evidence type="ECO:0000313" key="2">
    <source>
        <dbReference type="EMBL" id="CUK25096.1"/>
    </source>
</evidence>
<dbReference type="RefSeq" id="WP_072629817.1">
    <property type="nucleotide sequence ID" value="NZ_CYTO01000026.1"/>
</dbReference>
<keyword evidence="3" id="KW-1185">Reference proteome</keyword>
<evidence type="ECO:0000313" key="3">
    <source>
        <dbReference type="Proteomes" id="UP000051184"/>
    </source>
</evidence>
<sequence>MRDNLMGGLLAFGIAAPVVVVCCGGGTAVLAALFGGVGAWLSGMSGIAVLVLAGLTYLIVRALRRSQMKRASGPDPSQRKTAP</sequence>
<dbReference type="EMBL" id="CYUE01000007">
    <property type="protein sequence ID" value="CUK25096.1"/>
    <property type="molecule type" value="Genomic_DNA"/>
</dbReference>
<evidence type="ECO:0000256" key="1">
    <source>
        <dbReference type="SAM" id="Phobius"/>
    </source>
</evidence>
<dbReference type="AlphaFoldDB" id="A0A0N7MBD4"/>
<gene>
    <name evidence="2" type="ORF">TA5114_00886</name>
</gene>
<dbReference type="OrthoDB" id="7776175at2"/>
<dbReference type="STRING" id="1715691.TA5113_03295"/>
<proteinExistence type="predicted"/>
<keyword evidence="1" id="KW-1133">Transmembrane helix</keyword>
<name>A0A0N7MBD4_9RHOB</name>
<feature type="transmembrane region" description="Helical" evidence="1">
    <location>
        <begin position="9"/>
        <end position="34"/>
    </location>
</feature>